<organism evidence="2">
    <name type="scientific">Microbacterium phage Merry</name>
    <dbReference type="NCBI Taxonomy" id="3144827"/>
    <lineage>
        <taxon>Viruses</taxon>
    </lineage>
</organism>
<sequence>MSGYRGLAVKRAEKVTVEAVEQTPSTPQEDGTGTGGDDDPTGTENEPETGDQGSSDDDAGDDSPDDAAGDESEPADEGYDPSAHTVSEVQAYLEDNPDQATYVLDRERADKARKTLIGA</sequence>
<protein>
    <recommendedName>
        <fullName evidence="3">Head-to-tail connector protein</fullName>
    </recommendedName>
</protein>
<name>A0AAU7J7X2_9VIRU</name>
<feature type="compositionally biased region" description="Acidic residues" evidence="1">
    <location>
        <begin position="36"/>
        <end position="79"/>
    </location>
</feature>
<evidence type="ECO:0000313" key="2">
    <source>
        <dbReference type="EMBL" id="XBN42083.1"/>
    </source>
</evidence>
<dbReference type="EMBL" id="PP763431">
    <property type="protein sequence ID" value="XBN42083.1"/>
    <property type="molecule type" value="Genomic_DNA"/>
</dbReference>
<evidence type="ECO:0000256" key="1">
    <source>
        <dbReference type="SAM" id="MobiDB-lite"/>
    </source>
</evidence>
<feature type="region of interest" description="Disordered" evidence="1">
    <location>
        <begin position="1"/>
        <end position="88"/>
    </location>
</feature>
<accession>A0AAU7J7X2</accession>
<evidence type="ECO:0008006" key="3">
    <source>
        <dbReference type="Google" id="ProtNLM"/>
    </source>
</evidence>
<reference evidence="2" key="1">
    <citation type="submission" date="2024-05" db="EMBL/GenBank/DDBJ databases">
        <title>Complete genome sequence of bacteriophages Merry and Sunny infecting Microbacterium sp. isolated from an alkaline commercial outdoor algal pond.</title>
        <authorList>
            <person name="Levesque A.V."/>
            <person name="Rabines A.J."/>
            <person name="Alrubaiaan E."/>
            <person name="Oliver A."/>
            <person name="Allen E.E."/>
            <person name="Hazlebeck D."/>
            <person name="Pinowska A."/>
            <person name="Traller J.C."/>
            <person name="Zeigler Allen L."/>
        </authorList>
    </citation>
    <scope>NUCLEOTIDE SEQUENCE</scope>
</reference>
<proteinExistence type="predicted"/>